<evidence type="ECO:0000259" key="9">
    <source>
        <dbReference type="Pfam" id="PF17171"/>
    </source>
</evidence>
<dbReference type="VEuPathDB" id="FungiDB:LEMA_P120720.1"/>
<dbReference type="GO" id="GO:0015031">
    <property type="term" value="P:protein transport"/>
    <property type="evidence" value="ECO:0007669"/>
    <property type="project" value="UniProtKB-KW"/>
</dbReference>
<name>E4ZSZ3_LEPMJ</name>
<dbReference type="OMA" id="GYMVHVG"/>
<dbReference type="STRING" id="985895.E4ZSZ3"/>
<dbReference type="SUPFAM" id="SSF47616">
    <property type="entry name" value="GST C-terminal domain-like"/>
    <property type="match status" value="1"/>
</dbReference>
<dbReference type="InterPro" id="IPR036282">
    <property type="entry name" value="Glutathione-S-Trfase_C_sf"/>
</dbReference>
<keyword evidence="6" id="KW-0496">Mitochondrion</keyword>
<dbReference type="PANTHER" id="PTHR12289">
    <property type="entry name" value="METAXIN RELATED"/>
    <property type="match status" value="1"/>
</dbReference>
<keyword evidence="4" id="KW-1000">Mitochondrion outer membrane</keyword>
<evidence type="ECO:0000256" key="1">
    <source>
        <dbReference type="ARBA" id="ARBA00004294"/>
    </source>
</evidence>
<gene>
    <name evidence="10" type="ORF">LEMA_P120720.1</name>
</gene>
<dbReference type="InterPro" id="IPR033468">
    <property type="entry name" value="Metaxin_GST"/>
</dbReference>
<keyword evidence="5" id="KW-0653">Protein transport</keyword>
<dbReference type="AlphaFoldDB" id="E4ZSZ3"/>
<dbReference type="InParanoid" id="E4ZSZ3"/>
<dbReference type="HOGENOM" id="CLU_032751_0_0_1"/>
<accession>E4ZSZ3</accession>
<dbReference type="EMBL" id="FP929123">
    <property type="protein sequence ID" value="CBX94581.1"/>
    <property type="molecule type" value="Genomic_DNA"/>
</dbReference>
<evidence type="ECO:0000313" key="11">
    <source>
        <dbReference type="Proteomes" id="UP000002668"/>
    </source>
</evidence>
<comment type="subcellular location">
    <subcellularLocation>
        <location evidence="1">Mitochondrion outer membrane</location>
    </subcellularLocation>
</comment>
<keyword evidence="11" id="KW-1185">Reference proteome</keyword>
<organism evidence="11">
    <name type="scientific">Leptosphaeria maculans (strain JN3 / isolate v23.1.3 / race Av1-4-5-6-7-8)</name>
    <name type="common">Blackleg fungus</name>
    <name type="synonym">Phoma lingam</name>
    <dbReference type="NCBI Taxonomy" id="985895"/>
    <lineage>
        <taxon>Eukaryota</taxon>
        <taxon>Fungi</taxon>
        <taxon>Dikarya</taxon>
        <taxon>Ascomycota</taxon>
        <taxon>Pezizomycotina</taxon>
        <taxon>Dothideomycetes</taxon>
        <taxon>Pleosporomycetidae</taxon>
        <taxon>Pleosporales</taxon>
        <taxon>Pleosporineae</taxon>
        <taxon>Leptosphaeriaceae</taxon>
        <taxon>Plenodomus</taxon>
        <taxon>Plenodomus lingam/Leptosphaeria maculans species complex</taxon>
    </lineage>
</organism>
<dbReference type="GO" id="GO:0007005">
    <property type="term" value="P:mitochondrion organization"/>
    <property type="evidence" value="ECO:0007669"/>
    <property type="project" value="TreeGrafter"/>
</dbReference>
<dbReference type="Pfam" id="PF17171">
    <property type="entry name" value="GST_C_6"/>
    <property type="match status" value="1"/>
</dbReference>
<evidence type="ECO:0000313" key="10">
    <source>
        <dbReference type="EMBL" id="CBX94581.1"/>
    </source>
</evidence>
<dbReference type="GO" id="GO:0001401">
    <property type="term" value="C:SAM complex"/>
    <property type="evidence" value="ECO:0007669"/>
    <property type="project" value="InterPro"/>
</dbReference>
<evidence type="ECO:0000256" key="2">
    <source>
        <dbReference type="ARBA" id="ARBA00009170"/>
    </source>
</evidence>
<evidence type="ECO:0000256" key="5">
    <source>
        <dbReference type="ARBA" id="ARBA00022927"/>
    </source>
</evidence>
<feature type="domain" description="Metaxin glutathione S-transferase" evidence="9">
    <location>
        <begin position="222"/>
        <end position="283"/>
    </location>
</feature>
<evidence type="ECO:0000256" key="4">
    <source>
        <dbReference type="ARBA" id="ARBA00022787"/>
    </source>
</evidence>
<proteinExistence type="inferred from homology"/>
<protein>
    <recommendedName>
        <fullName evidence="12">Mitochondrial outer membrane transport complex Sam37/metaxin N-terminal domain-containing protein</fullName>
    </recommendedName>
</protein>
<dbReference type="PANTHER" id="PTHR12289:SF41">
    <property type="entry name" value="FAILED AXON CONNECTIONS-RELATED"/>
    <property type="match status" value="1"/>
</dbReference>
<dbReference type="Proteomes" id="UP000002668">
    <property type="component" value="Genome"/>
</dbReference>
<sequence length="437" mass="47507">MVLELHVWGPAFGLPSIEPECIATIAYCQQVLAKGQWSLVAEHVPSVGITASGFEDIVAYLRNHPTAATHDLDAKLSSRQRTDRIASVTDRIPGSTATSLIDLLLYVSAENYRTATSTAYTAILPWYANYTVPPRRRELAKARTSHMGLGSLEVDITAEEAFAPGRGTASSEYEAAKRAAGIPSDGTPRAMSMGRGKGFGGLLSGPVYAARFRLDAISDELLGPLSDLLGKHDYLFRGSAPSSLDCLTFGYLSLLYYPSLPQAWAKETLEARYPRLVEYMRRIRLHIFQDDVTDPSKVWSVMTGSADASRGMLLPWRPRRQALASSAVACTREILGNVPLVSLAFQRRSFVVEERQSSIAQHVKSELWSPLTVNALACTTAAFAIGLVTLAVHHRRSPREGALIFWALRPSVGLGEAGDILSVLAHQMPNGASLSLL</sequence>
<evidence type="ECO:0000259" key="8">
    <source>
        <dbReference type="Pfam" id="PF10568"/>
    </source>
</evidence>
<comment type="similarity">
    <text evidence="2">Belongs to the metaxin family.</text>
</comment>
<evidence type="ECO:0000256" key="3">
    <source>
        <dbReference type="ARBA" id="ARBA00022448"/>
    </source>
</evidence>
<dbReference type="CDD" id="cd03193">
    <property type="entry name" value="GST_C_Metaxin"/>
    <property type="match status" value="1"/>
</dbReference>
<dbReference type="InterPro" id="IPR019564">
    <property type="entry name" value="Sam37/metaxin_N"/>
</dbReference>
<feature type="domain" description="Mitochondrial outer membrane transport complex Sam37/metaxin N-terminal" evidence="8">
    <location>
        <begin position="21"/>
        <end position="137"/>
    </location>
</feature>
<dbReference type="InterPro" id="IPR050931">
    <property type="entry name" value="Mito_Protein_Transport_Metaxin"/>
</dbReference>
<evidence type="ECO:0000256" key="7">
    <source>
        <dbReference type="ARBA" id="ARBA00023136"/>
    </source>
</evidence>
<keyword evidence="3" id="KW-0813">Transport</keyword>
<keyword evidence="7" id="KW-0472">Membrane</keyword>
<evidence type="ECO:0000256" key="6">
    <source>
        <dbReference type="ARBA" id="ARBA00023128"/>
    </source>
</evidence>
<reference evidence="11" key="1">
    <citation type="journal article" date="2011" name="Nat. Commun.">
        <title>Effector diversification within compartments of the Leptosphaeria maculans genome affected by Repeat-Induced Point mutations.</title>
        <authorList>
            <person name="Rouxel T."/>
            <person name="Grandaubert J."/>
            <person name="Hane J.K."/>
            <person name="Hoede C."/>
            <person name="van de Wouw A.P."/>
            <person name="Couloux A."/>
            <person name="Dominguez V."/>
            <person name="Anthouard V."/>
            <person name="Bally P."/>
            <person name="Bourras S."/>
            <person name="Cozijnsen A.J."/>
            <person name="Ciuffetti L.M."/>
            <person name="Degrave A."/>
            <person name="Dilmaghani A."/>
            <person name="Duret L."/>
            <person name="Fudal I."/>
            <person name="Goodwin S.B."/>
            <person name="Gout L."/>
            <person name="Glaser N."/>
            <person name="Linglin J."/>
            <person name="Kema G.H.J."/>
            <person name="Lapalu N."/>
            <person name="Lawrence C.B."/>
            <person name="May K."/>
            <person name="Meyer M."/>
            <person name="Ollivier B."/>
            <person name="Poulain J."/>
            <person name="Schoch C.L."/>
            <person name="Simon A."/>
            <person name="Spatafora J.W."/>
            <person name="Stachowiak A."/>
            <person name="Turgeon B.G."/>
            <person name="Tyler B.M."/>
            <person name="Vincent D."/>
            <person name="Weissenbach J."/>
            <person name="Amselem J."/>
            <person name="Quesneville H."/>
            <person name="Oliver R.P."/>
            <person name="Wincker P."/>
            <person name="Balesdent M.-H."/>
            <person name="Howlett B.J."/>
        </authorList>
    </citation>
    <scope>NUCLEOTIDE SEQUENCE [LARGE SCALE GENOMIC DNA]</scope>
    <source>
        <strain evidence="11">JN3 / isolate v23.1.3 / race Av1-4-5-6-7-8</strain>
    </source>
</reference>
<dbReference type="Pfam" id="PF10568">
    <property type="entry name" value="Tom37"/>
    <property type="match status" value="1"/>
</dbReference>
<evidence type="ECO:0008006" key="12">
    <source>
        <dbReference type="Google" id="ProtNLM"/>
    </source>
</evidence>
<dbReference type="eggNOG" id="KOG3028">
    <property type="taxonomic scope" value="Eukaryota"/>
</dbReference>
<dbReference type="OrthoDB" id="5599269at2759"/>